<dbReference type="GO" id="GO:0003755">
    <property type="term" value="F:peptidyl-prolyl cis-trans isomerase activity"/>
    <property type="evidence" value="ECO:0007669"/>
    <property type="project" value="UniProtKB-EC"/>
</dbReference>
<comment type="caution">
    <text evidence="6">The sequence shown here is derived from an EMBL/GenBank/DDBJ whole genome shotgun (WGS) entry which is preliminary data.</text>
</comment>
<evidence type="ECO:0000256" key="3">
    <source>
        <dbReference type="PROSITE-ProRule" id="PRU00277"/>
    </source>
</evidence>
<dbReference type="PROSITE" id="PS50059">
    <property type="entry name" value="FKBP_PPIASE"/>
    <property type="match status" value="1"/>
</dbReference>
<dbReference type="EC" id="5.2.1.8" evidence="4"/>
<protein>
    <recommendedName>
        <fullName evidence="4">Peptidyl-prolyl cis-trans isomerase</fullName>
        <ecNumber evidence="4">5.2.1.8</ecNumber>
    </recommendedName>
</protein>
<dbReference type="Pfam" id="PF00254">
    <property type="entry name" value="FKBP_C"/>
    <property type="match status" value="1"/>
</dbReference>
<name>A0ABW3ASL4_9SPHI</name>
<evidence type="ECO:0000256" key="1">
    <source>
        <dbReference type="ARBA" id="ARBA00000971"/>
    </source>
</evidence>
<keyword evidence="2 3" id="KW-0697">Rotamase</keyword>
<reference evidence="7" key="1">
    <citation type="journal article" date="2019" name="Int. J. Syst. Evol. Microbiol.">
        <title>The Global Catalogue of Microorganisms (GCM) 10K type strain sequencing project: providing services to taxonomists for standard genome sequencing and annotation.</title>
        <authorList>
            <consortium name="The Broad Institute Genomics Platform"/>
            <consortium name="The Broad Institute Genome Sequencing Center for Infectious Disease"/>
            <person name="Wu L."/>
            <person name="Ma J."/>
        </authorList>
    </citation>
    <scope>NUCLEOTIDE SEQUENCE [LARGE SCALE GENOMIC DNA]</scope>
    <source>
        <strain evidence="7">CCUG 61484</strain>
    </source>
</reference>
<evidence type="ECO:0000259" key="5">
    <source>
        <dbReference type="PROSITE" id="PS50059"/>
    </source>
</evidence>
<evidence type="ECO:0000313" key="7">
    <source>
        <dbReference type="Proteomes" id="UP001597010"/>
    </source>
</evidence>
<feature type="domain" description="PPIase FKBP-type" evidence="5">
    <location>
        <begin position="230"/>
        <end position="314"/>
    </location>
</feature>
<accession>A0ABW3ASL4</accession>
<dbReference type="SUPFAM" id="SSF54534">
    <property type="entry name" value="FKBP-like"/>
    <property type="match status" value="2"/>
</dbReference>
<keyword evidence="3 4" id="KW-0413">Isomerase</keyword>
<proteinExistence type="inferred from homology"/>
<gene>
    <name evidence="6" type="ORF">ACFQZX_07790</name>
</gene>
<evidence type="ECO:0000256" key="4">
    <source>
        <dbReference type="RuleBase" id="RU003915"/>
    </source>
</evidence>
<organism evidence="6 7">
    <name type="scientific">Mucilaginibacter litoreus</name>
    <dbReference type="NCBI Taxonomy" id="1048221"/>
    <lineage>
        <taxon>Bacteria</taxon>
        <taxon>Pseudomonadati</taxon>
        <taxon>Bacteroidota</taxon>
        <taxon>Sphingobacteriia</taxon>
        <taxon>Sphingobacteriales</taxon>
        <taxon>Sphingobacteriaceae</taxon>
        <taxon>Mucilaginibacter</taxon>
    </lineage>
</organism>
<keyword evidence="7" id="KW-1185">Reference proteome</keyword>
<comment type="similarity">
    <text evidence="4">Belongs to the FKBP-type PPIase family.</text>
</comment>
<dbReference type="PROSITE" id="PS51257">
    <property type="entry name" value="PROKAR_LIPOPROTEIN"/>
    <property type="match status" value="1"/>
</dbReference>
<dbReference type="InterPro" id="IPR001179">
    <property type="entry name" value="PPIase_FKBP_dom"/>
</dbReference>
<comment type="catalytic activity">
    <reaction evidence="1 3 4">
        <text>[protein]-peptidylproline (omega=180) = [protein]-peptidylproline (omega=0)</text>
        <dbReference type="Rhea" id="RHEA:16237"/>
        <dbReference type="Rhea" id="RHEA-COMP:10747"/>
        <dbReference type="Rhea" id="RHEA-COMP:10748"/>
        <dbReference type="ChEBI" id="CHEBI:83833"/>
        <dbReference type="ChEBI" id="CHEBI:83834"/>
        <dbReference type="EC" id="5.2.1.8"/>
    </reaction>
</comment>
<dbReference type="RefSeq" id="WP_377113394.1">
    <property type="nucleotide sequence ID" value="NZ_JBHTHZ010000003.1"/>
</dbReference>
<dbReference type="Proteomes" id="UP001597010">
    <property type="component" value="Unassembled WGS sequence"/>
</dbReference>
<dbReference type="Gene3D" id="3.10.50.40">
    <property type="match status" value="2"/>
</dbReference>
<sequence length="316" mass="34984">MKHKLFTFLLIAVTGLVACNKDHDNQPDIREFDEQQIQNYIKTNNLTGFIQDTNKNGGALTGMYYKIINQGRGDSLTYADTVSIVYSIKSVDGKYNLTDTIINHDHNYLGRLDYVNPTTGTYLPQGLKLAVHDILKYKGSSMRVIIPSHLAYGVNGYGTGSITNTNTRVAGNQSLDCYINVVGDRDEYDDFVIRDYMSRNNLSGYTKDPMGYYYKVLTQPTGTIGDVKEFSKVALTYVGSLLNGTEFDNGNKTTSTTFTPYSVVPGMKDALMKHCAKGTSISLFFPSSISYNTSASSVPANSILRFELQVSDVTQP</sequence>
<evidence type="ECO:0000313" key="6">
    <source>
        <dbReference type="EMBL" id="MFD0793516.1"/>
    </source>
</evidence>
<dbReference type="EMBL" id="JBHTHZ010000003">
    <property type="protein sequence ID" value="MFD0793516.1"/>
    <property type="molecule type" value="Genomic_DNA"/>
</dbReference>
<evidence type="ECO:0000256" key="2">
    <source>
        <dbReference type="ARBA" id="ARBA00023110"/>
    </source>
</evidence>
<dbReference type="InterPro" id="IPR046357">
    <property type="entry name" value="PPIase_dom_sf"/>
</dbReference>